<dbReference type="RefSeq" id="WP_157425509.1">
    <property type="nucleotide sequence ID" value="NZ_BAAANI010000003.1"/>
</dbReference>
<keyword evidence="7" id="KW-0413">Isomerase</keyword>
<comment type="pathway">
    <text evidence="2">Carotenoid biosynthesis.</text>
</comment>
<dbReference type="NCBIfam" id="TIGR03462">
    <property type="entry name" value="CarR_dom_SF"/>
    <property type="match status" value="1"/>
</dbReference>
<feature type="transmembrane region" description="Helical" evidence="8">
    <location>
        <begin position="6"/>
        <end position="25"/>
    </location>
</feature>
<evidence type="ECO:0000313" key="9">
    <source>
        <dbReference type="EMBL" id="MFB9643756.1"/>
    </source>
</evidence>
<comment type="subcellular location">
    <subcellularLocation>
        <location evidence="1">Membrane</location>
        <topology evidence="1">Multi-pass membrane protein</topology>
    </subcellularLocation>
</comment>
<evidence type="ECO:0000256" key="8">
    <source>
        <dbReference type="SAM" id="Phobius"/>
    </source>
</evidence>
<name>A0ABV5SWC3_9MICO</name>
<evidence type="ECO:0000256" key="5">
    <source>
        <dbReference type="ARBA" id="ARBA00022989"/>
    </source>
</evidence>
<keyword evidence="4" id="KW-0125">Carotenoid biosynthesis</keyword>
<organism evidence="9 10">
    <name type="scientific">Agromyces lapidis</name>
    <dbReference type="NCBI Taxonomy" id="279574"/>
    <lineage>
        <taxon>Bacteria</taxon>
        <taxon>Bacillati</taxon>
        <taxon>Actinomycetota</taxon>
        <taxon>Actinomycetes</taxon>
        <taxon>Micrococcales</taxon>
        <taxon>Microbacteriaceae</taxon>
        <taxon>Agromyces</taxon>
    </lineage>
</organism>
<keyword evidence="6 8" id="KW-0472">Membrane</keyword>
<dbReference type="Proteomes" id="UP001589667">
    <property type="component" value="Unassembled WGS sequence"/>
</dbReference>
<evidence type="ECO:0000256" key="2">
    <source>
        <dbReference type="ARBA" id="ARBA00004829"/>
    </source>
</evidence>
<evidence type="ECO:0000256" key="4">
    <source>
        <dbReference type="ARBA" id="ARBA00022746"/>
    </source>
</evidence>
<evidence type="ECO:0000256" key="1">
    <source>
        <dbReference type="ARBA" id="ARBA00004141"/>
    </source>
</evidence>
<feature type="transmembrane region" description="Helical" evidence="8">
    <location>
        <begin position="37"/>
        <end position="62"/>
    </location>
</feature>
<accession>A0ABV5SWC3</accession>
<evidence type="ECO:0000313" key="10">
    <source>
        <dbReference type="Proteomes" id="UP001589667"/>
    </source>
</evidence>
<evidence type="ECO:0000256" key="6">
    <source>
        <dbReference type="ARBA" id="ARBA00023136"/>
    </source>
</evidence>
<reference evidence="9 10" key="1">
    <citation type="submission" date="2024-09" db="EMBL/GenBank/DDBJ databases">
        <authorList>
            <person name="Sun Q."/>
            <person name="Mori K."/>
        </authorList>
    </citation>
    <scope>NUCLEOTIDE SEQUENCE [LARGE SCALE GENOMIC DNA]</scope>
    <source>
        <strain evidence="9 10">JCM 14321</strain>
    </source>
</reference>
<protein>
    <submittedName>
        <fullName evidence="9">Lycopene cyclase domain-containing protein</fullName>
    </submittedName>
</protein>
<evidence type="ECO:0000256" key="7">
    <source>
        <dbReference type="ARBA" id="ARBA00023235"/>
    </source>
</evidence>
<keyword evidence="5 8" id="KW-1133">Transmembrane helix</keyword>
<sequence length="110" mass="11956">MSFAYLAILAGGLACMVLLDLRFRLVFAAPGRAWRAALVLALGLAFFLLWDLAGIGLGIFHRGENPVSTGVLLAPELPLEELVFLVFLGYLTLVLYTGALRVPAAREVRR</sequence>
<evidence type="ECO:0000256" key="3">
    <source>
        <dbReference type="ARBA" id="ARBA00022692"/>
    </source>
</evidence>
<dbReference type="InterPro" id="IPR017825">
    <property type="entry name" value="Lycopene_cyclase_dom"/>
</dbReference>
<gene>
    <name evidence="9" type="ORF">ACFFQV_15790</name>
</gene>
<keyword evidence="3 8" id="KW-0812">Transmembrane</keyword>
<comment type="caution">
    <text evidence="9">The sequence shown here is derived from an EMBL/GenBank/DDBJ whole genome shotgun (WGS) entry which is preliminary data.</text>
</comment>
<keyword evidence="10" id="KW-1185">Reference proteome</keyword>
<feature type="transmembrane region" description="Helical" evidence="8">
    <location>
        <begin position="82"/>
        <end position="102"/>
    </location>
</feature>
<dbReference type="EMBL" id="JBHMBL010000003">
    <property type="protein sequence ID" value="MFB9643756.1"/>
    <property type="molecule type" value="Genomic_DNA"/>
</dbReference>
<proteinExistence type="predicted"/>